<keyword evidence="1" id="KW-0547">Nucleotide-binding</keyword>
<dbReference type="Gene3D" id="3.30.420.40">
    <property type="match status" value="1"/>
</dbReference>
<dbReference type="GO" id="GO:0005524">
    <property type="term" value="F:ATP binding"/>
    <property type="evidence" value="ECO:0007669"/>
    <property type="project" value="UniProtKB-KW"/>
</dbReference>
<gene>
    <name evidence="3" type="ORF">BGZ95_001109</name>
</gene>
<evidence type="ECO:0000313" key="3">
    <source>
        <dbReference type="EMBL" id="KAG0271129.1"/>
    </source>
</evidence>
<comment type="caution">
    <text evidence="3">The sequence shown here is derived from an EMBL/GenBank/DDBJ whole genome shotgun (WGS) entry which is preliminary data.</text>
</comment>
<dbReference type="EMBL" id="JAAAIL010001218">
    <property type="protein sequence ID" value="KAG0271129.1"/>
    <property type="molecule type" value="Genomic_DNA"/>
</dbReference>
<sequence>MIKSIIELDTHSSGRLTYKQLKETKFLFMNAYLSRAVDKVLTTSESENKAAVDHLIVADASGLRSLSTQAMEAVFAAENKMVVKEVDPQMAILEGIVAFAEMASQKSLLEVPQSTKEAVAMVALATAIALCGMATFIPSIQASPIGQPNTQQQSLFSSPSDKQALCGTVIAIDFSEEEFSVGHINPDTQQLELIPNKYNEITTPSYVRIVKFLDGTQEITVGKDAIDRPFSEREMAAVRDRRSKRDQWYKDNPLSTFNSSIPDLEFMDGFQPYNAYGLGWPPSFTIYFGFEEGMGGGFAFGIGSVGDEWEDELPKPIKTSYHGDYNATAQCVRTAEQLDRMEKAKRKAYELRQTVAKILLDRAKDMAETRLDAKVKYVVITIPSFTSADKRYPQPETTIDAVSRTGLISVKILDQSEAAVLAYAPMISQVERTANGRPQTVVMYYLNEGMEGISVFETYRAEPEEFLQLKMVAKYHFFQTVEDRMTRLLELHLYEKYTKGLYFNADKPFWEDPEYPAEPSVHPLDKSSVLGYLAVTTQRSRWVRSWAPDSGDVEERFYISEWDYVLFSHREWWDFEKAFLKKHFSRMLNRAYEKSHIKPEDQPEMVDFFLVVDQSRFRNSSSAIMKEALGGKAEELVDPSVESKFAATHGAARLAEYLTKHSSREPCK</sequence>
<name>A0AAD4H563_9FUNG</name>
<evidence type="ECO:0000256" key="1">
    <source>
        <dbReference type="ARBA" id="ARBA00022741"/>
    </source>
</evidence>
<dbReference type="GO" id="GO:0140662">
    <property type="term" value="F:ATP-dependent protein folding chaperone"/>
    <property type="evidence" value="ECO:0007669"/>
    <property type="project" value="InterPro"/>
</dbReference>
<dbReference type="AlphaFoldDB" id="A0AAD4H563"/>
<organism evidence="3 4">
    <name type="scientific">Linnemannia exigua</name>
    <dbReference type="NCBI Taxonomy" id="604196"/>
    <lineage>
        <taxon>Eukaryota</taxon>
        <taxon>Fungi</taxon>
        <taxon>Fungi incertae sedis</taxon>
        <taxon>Mucoromycota</taxon>
        <taxon>Mortierellomycotina</taxon>
        <taxon>Mortierellomycetes</taxon>
        <taxon>Mortierellales</taxon>
        <taxon>Mortierellaceae</taxon>
        <taxon>Linnemannia</taxon>
    </lineage>
</organism>
<evidence type="ECO:0000313" key="4">
    <source>
        <dbReference type="Proteomes" id="UP001194580"/>
    </source>
</evidence>
<dbReference type="Proteomes" id="UP001194580">
    <property type="component" value="Unassembled WGS sequence"/>
</dbReference>
<accession>A0AAD4H563</accession>
<dbReference type="InterPro" id="IPR013126">
    <property type="entry name" value="Hsp_70_fam"/>
</dbReference>
<reference evidence="3" key="1">
    <citation type="journal article" date="2020" name="Fungal Divers.">
        <title>Resolving the Mortierellaceae phylogeny through synthesis of multi-gene phylogenetics and phylogenomics.</title>
        <authorList>
            <person name="Vandepol N."/>
            <person name="Liber J."/>
            <person name="Desiro A."/>
            <person name="Na H."/>
            <person name="Kennedy M."/>
            <person name="Barry K."/>
            <person name="Grigoriev I.V."/>
            <person name="Miller A.N."/>
            <person name="O'Donnell K."/>
            <person name="Stajich J.E."/>
            <person name="Bonito G."/>
        </authorList>
    </citation>
    <scope>NUCLEOTIDE SEQUENCE</scope>
    <source>
        <strain evidence="3">NRRL 28262</strain>
    </source>
</reference>
<keyword evidence="4" id="KW-1185">Reference proteome</keyword>
<evidence type="ECO:0000256" key="2">
    <source>
        <dbReference type="ARBA" id="ARBA00022840"/>
    </source>
</evidence>
<proteinExistence type="predicted"/>
<protein>
    <submittedName>
        <fullName evidence="3">Uncharacterized protein</fullName>
    </submittedName>
</protein>
<keyword evidence="2" id="KW-0067">ATP-binding</keyword>
<dbReference type="Pfam" id="PF00012">
    <property type="entry name" value="HSP70"/>
    <property type="match status" value="1"/>
</dbReference>